<dbReference type="PANTHER" id="PTHR30246">
    <property type="entry name" value="2-KETO-3-DEOXY-6-PHOSPHOGLUCONATE ALDOLASE"/>
    <property type="match status" value="1"/>
</dbReference>
<dbReference type="InterPro" id="IPR000887">
    <property type="entry name" value="Aldlse_KDPG_KHG"/>
</dbReference>
<dbReference type="CDD" id="cd00452">
    <property type="entry name" value="KDPG_aldolase"/>
    <property type="match status" value="1"/>
</dbReference>
<proteinExistence type="inferred from homology"/>
<protein>
    <submittedName>
        <fullName evidence="6">Bifunctional 4-hydroxy-2-oxoglutarate aldolase/2-dehydro-3-deoxy-phosphogluconate aldolase</fullName>
        <ecNumber evidence="6">4.1.2.14</ecNumber>
        <ecNumber evidence="6">4.1.3.16</ecNumber>
    </submittedName>
</protein>
<dbReference type="EC" id="4.1.3.16" evidence="6"/>
<dbReference type="EC" id="4.1.2.14" evidence="6"/>
<dbReference type="Gene3D" id="3.20.20.70">
    <property type="entry name" value="Aldolase class I"/>
    <property type="match status" value="1"/>
</dbReference>
<evidence type="ECO:0000256" key="4">
    <source>
        <dbReference type="ARBA" id="ARBA00023239"/>
    </source>
</evidence>
<dbReference type="EMBL" id="JARAWP010000026">
    <property type="protein sequence ID" value="MDX3023302.1"/>
    <property type="molecule type" value="Genomic_DNA"/>
</dbReference>
<keyword evidence="5" id="KW-0119">Carbohydrate metabolism</keyword>
<dbReference type="Proteomes" id="UP001282288">
    <property type="component" value="Unassembled WGS sequence"/>
</dbReference>
<dbReference type="EMBL" id="JARAWC010000034">
    <property type="protein sequence ID" value="MDX2964801.1"/>
    <property type="molecule type" value="Genomic_DNA"/>
</dbReference>
<evidence type="ECO:0000256" key="5">
    <source>
        <dbReference type="ARBA" id="ARBA00023277"/>
    </source>
</evidence>
<evidence type="ECO:0000256" key="1">
    <source>
        <dbReference type="ARBA" id="ARBA00004761"/>
    </source>
</evidence>
<dbReference type="SUPFAM" id="SSF51569">
    <property type="entry name" value="Aldolase"/>
    <property type="match status" value="1"/>
</dbReference>
<gene>
    <name evidence="6" type="primary">eda</name>
    <name evidence="6" type="ORF">PV399_34520</name>
    <name evidence="7" type="ORF">PV666_36300</name>
</gene>
<dbReference type="GO" id="GO:0008675">
    <property type="term" value="F:2-dehydro-3-deoxy-phosphogluconate aldolase activity"/>
    <property type="evidence" value="ECO:0007669"/>
    <property type="project" value="UniProtKB-EC"/>
</dbReference>
<dbReference type="GO" id="GO:0008700">
    <property type="term" value="F:(R,S)-4-hydroxy-2-oxoglutarate aldolase activity"/>
    <property type="evidence" value="ECO:0007669"/>
    <property type="project" value="UniProtKB-EC"/>
</dbReference>
<comment type="similarity">
    <text evidence="2">Belongs to the KHG/KDPG aldolase family.</text>
</comment>
<accession>A0AAP6BHG7</accession>
<comment type="caution">
    <text evidence="6">The sequence shown here is derived from an EMBL/GenBank/DDBJ whole genome shotgun (WGS) entry which is preliminary data.</text>
</comment>
<reference evidence="6 8" key="1">
    <citation type="journal article" date="2023" name="Microb. Genom.">
        <title>Mesoterricola silvestris gen. nov., sp. nov., Mesoterricola sediminis sp. nov., Geothrix oryzae sp. nov., Geothrix edaphica sp. nov., Geothrix rubra sp. nov., and Geothrix limicola sp. nov., six novel members of Acidobacteriota isolated from soils.</title>
        <authorList>
            <person name="Weisberg A.J."/>
            <person name="Pearce E."/>
            <person name="Kramer C.G."/>
            <person name="Chang J.H."/>
            <person name="Clarke C.R."/>
        </authorList>
    </citation>
    <scope>NUCLEOTIDE SEQUENCE</scope>
    <source>
        <strain evidence="7 8">NB05-1H</strain>
        <strain evidence="6">NRRL_B-16521</strain>
    </source>
</reference>
<dbReference type="Proteomes" id="UP001272987">
    <property type="component" value="Unassembled WGS sequence"/>
</dbReference>
<evidence type="ECO:0000313" key="7">
    <source>
        <dbReference type="EMBL" id="MDX3023302.1"/>
    </source>
</evidence>
<evidence type="ECO:0000313" key="9">
    <source>
        <dbReference type="Proteomes" id="UP001282288"/>
    </source>
</evidence>
<sequence length="215" mass="22115">MPDFLDTLAEDRVIAVIRAPEIPDAAALATALAEGGIPWIEFTYTTPDLPTHLRRAASVPGCRIGAGTVLTAAQAEAAIEAGATYLVTPGCREEVAEVAIASQVPLIMGAFTPTEVARALDLGATAIKIFPAHSLGPRYFKDLNGPYPAAPLIASGGINPTNAAHFLTSGAHAVCAGSDVVPANTVATADWPEITRRAKGFVAALGNPISLPSLR</sequence>
<dbReference type="NCBIfam" id="TIGR01182">
    <property type="entry name" value="eda"/>
    <property type="match status" value="1"/>
</dbReference>
<dbReference type="RefSeq" id="WP_010357087.1">
    <property type="nucleotide sequence ID" value="NZ_BCMK01000012.1"/>
</dbReference>
<comment type="subunit">
    <text evidence="3">Homotrimer.</text>
</comment>
<evidence type="ECO:0000313" key="6">
    <source>
        <dbReference type="EMBL" id="MDX2964801.1"/>
    </source>
</evidence>
<dbReference type="InterPro" id="IPR013785">
    <property type="entry name" value="Aldolase_TIM"/>
</dbReference>
<evidence type="ECO:0000256" key="3">
    <source>
        <dbReference type="ARBA" id="ARBA00011233"/>
    </source>
</evidence>
<comment type="pathway">
    <text evidence="1">Carbohydrate acid metabolism.</text>
</comment>
<evidence type="ECO:0000256" key="2">
    <source>
        <dbReference type="ARBA" id="ARBA00006906"/>
    </source>
</evidence>
<evidence type="ECO:0000313" key="8">
    <source>
        <dbReference type="Proteomes" id="UP001272987"/>
    </source>
</evidence>
<dbReference type="Pfam" id="PF01081">
    <property type="entry name" value="Aldolase"/>
    <property type="match status" value="1"/>
</dbReference>
<name>A0AAP6BHG7_9ACTN</name>
<dbReference type="AlphaFoldDB" id="A0AAP6BHG7"/>
<keyword evidence="4 6" id="KW-0456">Lyase</keyword>
<organism evidence="6 9">
    <name type="scientific">Streptomyces acidiscabies</name>
    <dbReference type="NCBI Taxonomy" id="42234"/>
    <lineage>
        <taxon>Bacteria</taxon>
        <taxon>Bacillati</taxon>
        <taxon>Actinomycetota</taxon>
        <taxon>Actinomycetes</taxon>
        <taxon>Kitasatosporales</taxon>
        <taxon>Streptomycetaceae</taxon>
        <taxon>Streptomyces</taxon>
    </lineage>
</organism>
<dbReference type="GeneID" id="69813013"/>
<keyword evidence="8" id="KW-1185">Reference proteome</keyword>
<dbReference type="PANTHER" id="PTHR30246:SF1">
    <property type="entry name" value="2-DEHYDRO-3-DEOXY-6-PHOSPHOGALACTONATE ALDOLASE-RELATED"/>
    <property type="match status" value="1"/>
</dbReference>